<organism evidence="2 3">
    <name type="scientific">Propionispira arboris</name>
    <dbReference type="NCBI Taxonomy" id="84035"/>
    <lineage>
        <taxon>Bacteria</taxon>
        <taxon>Bacillati</taxon>
        <taxon>Bacillota</taxon>
        <taxon>Negativicutes</taxon>
        <taxon>Selenomonadales</taxon>
        <taxon>Selenomonadaceae</taxon>
        <taxon>Propionispira</taxon>
    </lineage>
</organism>
<gene>
    <name evidence="2" type="ORF">SAMN05660742_108106</name>
</gene>
<keyword evidence="3" id="KW-1185">Reference proteome</keyword>
<dbReference type="PROSITE" id="PS51257">
    <property type="entry name" value="PROKAR_LIPOPROTEIN"/>
    <property type="match status" value="1"/>
</dbReference>
<feature type="transmembrane region" description="Helical" evidence="1">
    <location>
        <begin position="104"/>
        <end position="122"/>
    </location>
</feature>
<proteinExistence type="predicted"/>
<keyword evidence="1" id="KW-0812">Transmembrane</keyword>
<evidence type="ECO:0000313" key="3">
    <source>
        <dbReference type="Proteomes" id="UP000199662"/>
    </source>
</evidence>
<evidence type="ECO:0008006" key="4">
    <source>
        <dbReference type="Google" id="ProtNLM"/>
    </source>
</evidence>
<dbReference type="RefSeq" id="WP_091831226.1">
    <property type="nucleotide sequence ID" value="NZ_FNZK01000008.1"/>
</dbReference>
<keyword evidence="1" id="KW-0472">Membrane</keyword>
<feature type="transmembrane region" description="Helical" evidence="1">
    <location>
        <begin position="51"/>
        <end position="69"/>
    </location>
</feature>
<feature type="transmembrane region" description="Helical" evidence="1">
    <location>
        <begin position="75"/>
        <end position="97"/>
    </location>
</feature>
<keyword evidence="1" id="KW-1133">Transmembrane helix</keyword>
<accession>A0A1H6Z1A6</accession>
<dbReference type="Pfam" id="PF06496">
    <property type="entry name" value="DUF1097"/>
    <property type="match status" value="1"/>
</dbReference>
<dbReference type="EMBL" id="FNZK01000008">
    <property type="protein sequence ID" value="SEJ47218.1"/>
    <property type="molecule type" value="Genomic_DNA"/>
</dbReference>
<dbReference type="STRING" id="84035.SAMN05660742_108106"/>
<feature type="transmembrane region" description="Helical" evidence="1">
    <location>
        <begin position="134"/>
        <end position="156"/>
    </location>
</feature>
<reference evidence="2 3" key="1">
    <citation type="submission" date="2016-10" db="EMBL/GenBank/DDBJ databases">
        <authorList>
            <person name="de Groot N.N."/>
        </authorList>
    </citation>
    <scope>NUCLEOTIDE SEQUENCE [LARGE SCALE GENOMIC DNA]</scope>
    <source>
        <strain evidence="2 3">DSM 2179</strain>
    </source>
</reference>
<dbReference type="InterPro" id="IPR009476">
    <property type="entry name" value="DUF1097"/>
</dbReference>
<protein>
    <recommendedName>
        <fullName evidence="4">DUF1097 domain-containing protein</fullName>
    </recommendedName>
</protein>
<feature type="transmembrane region" description="Helical" evidence="1">
    <location>
        <begin position="12"/>
        <end position="39"/>
    </location>
</feature>
<dbReference type="Proteomes" id="UP000199662">
    <property type="component" value="Unassembled WGS sequence"/>
</dbReference>
<evidence type="ECO:0000313" key="2">
    <source>
        <dbReference type="EMBL" id="SEJ47218.1"/>
    </source>
</evidence>
<dbReference type="AlphaFoldDB" id="A0A1H6Z1A6"/>
<name>A0A1H6Z1A6_9FIRM</name>
<sequence length="167" mass="17698">MKKINSLDISVAVLAALSCLGALAGLPIWALFIGWAWYFTLGATVAGFKQAIPPMLAGSMLAVLAIVLIDSLSGMLSPLGAMIFAVFITVFLLMLTLKIKGLDCSLASFNSYSCMFAGYYAASFPVQTVYVYNLGYAVLWITGANFLGLVFGWLSIKLAGLGKTASE</sequence>
<evidence type="ECO:0000256" key="1">
    <source>
        <dbReference type="SAM" id="Phobius"/>
    </source>
</evidence>